<dbReference type="AlphaFoldDB" id="A0A1I7XJQ8"/>
<dbReference type="Proteomes" id="UP000095283">
    <property type="component" value="Unplaced"/>
</dbReference>
<evidence type="ECO:0000313" key="1">
    <source>
        <dbReference type="Proteomes" id="UP000095283"/>
    </source>
</evidence>
<proteinExistence type="predicted"/>
<organism evidence="1 2">
    <name type="scientific">Heterorhabditis bacteriophora</name>
    <name type="common">Entomopathogenic nematode worm</name>
    <dbReference type="NCBI Taxonomy" id="37862"/>
    <lineage>
        <taxon>Eukaryota</taxon>
        <taxon>Metazoa</taxon>
        <taxon>Ecdysozoa</taxon>
        <taxon>Nematoda</taxon>
        <taxon>Chromadorea</taxon>
        <taxon>Rhabditida</taxon>
        <taxon>Rhabditina</taxon>
        <taxon>Rhabditomorpha</taxon>
        <taxon>Strongyloidea</taxon>
        <taxon>Heterorhabditidae</taxon>
        <taxon>Heterorhabditis</taxon>
    </lineage>
</organism>
<sequence length="73" mass="8175">MIYSELLKSAANSRRPSFTWSEHSKEVYFNALATAANSRIGSRRGSIAGNFNLSWRNTLLEPGYTPLPKVEDV</sequence>
<protein>
    <submittedName>
        <fullName evidence="2">COesterase domain-containing protein</fullName>
    </submittedName>
</protein>
<keyword evidence="1" id="KW-1185">Reference proteome</keyword>
<name>A0A1I7XJQ8_HETBA</name>
<evidence type="ECO:0000313" key="2">
    <source>
        <dbReference type="WBParaSite" id="Hba_17950"/>
    </source>
</evidence>
<accession>A0A1I7XJQ8</accession>
<reference evidence="2" key="1">
    <citation type="submission" date="2016-11" db="UniProtKB">
        <authorList>
            <consortium name="WormBaseParasite"/>
        </authorList>
    </citation>
    <scope>IDENTIFICATION</scope>
</reference>
<dbReference type="WBParaSite" id="Hba_17950">
    <property type="protein sequence ID" value="Hba_17950"/>
    <property type="gene ID" value="Hba_17950"/>
</dbReference>